<sequence>MKDSIIYAGQNLKIIFIDYTEKDGSNEGLREVEPYSFRIKGGIEIFFAHDLNKGAIRGGIISSINDIKITENMYSPRWKVEF</sequence>
<reference evidence="2" key="1">
    <citation type="submission" date="2016-03" db="EMBL/GenBank/DDBJ databases">
        <title>Draft genome sequence of Paenibacillus glacialis DSM 22343.</title>
        <authorList>
            <person name="Shin S.-K."/>
            <person name="Yi H."/>
        </authorList>
    </citation>
    <scope>NUCLEOTIDE SEQUENCE [LARGE SCALE GENOMIC DNA]</scope>
    <source>
        <strain evidence="2">CCUG 60099</strain>
    </source>
</reference>
<accession>A0ABX2XFU9</accession>
<dbReference type="Proteomes" id="UP000093343">
    <property type="component" value="Unassembled WGS sequence"/>
</dbReference>
<evidence type="ECO:0000313" key="2">
    <source>
        <dbReference type="Proteomes" id="UP000093343"/>
    </source>
</evidence>
<gene>
    <name evidence="1" type="ORF">FLP_20970</name>
</gene>
<name>A0ABX2XFU9_9FLAO</name>
<keyword evidence="2" id="KW-1185">Reference proteome</keyword>
<dbReference type="EMBL" id="LVEN01000044">
    <property type="protein sequence ID" value="OCB70132.1"/>
    <property type="molecule type" value="Genomic_DNA"/>
</dbReference>
<evidence type="ECO:0000313" key="1">
    <source>
        <dbReference type="EMBL" id="OCB70132.1"/>
    </source>
</evidence>
<protein>
    <recommendedName>
        <fullName evidence="3">HK97 family phage prohead protease</fullName>
    </recommendedName>
</protein>
<dbReference type="RefSeq" id="WP_065451458.1">
    <property type="nucleotide sequence ID" value="NZ_LVEN01000044.1"/>
</dbReference>
<evidence type="ECO:0008006" key="3">
    <source>
        <dbReference type="Google" id="ProtNLM"/>
    </source>
</evidence>
<organism evidence="1 2">
    <name type="scientific">Flavobacterium piscis</name>
    <dbReference type="NCBI Taxonomy" id="1114874"/>
    <lineage>
        <taxon>Bacteria</taxon>
        <taxon>Pseudomonadati</taxon>
        <taxon>Bacteroidota</taxon>
        <taxon>Flavobacteriia</taxon>
        <taxon>Flavobacteriales</taxon>
        <taxon>Flavobacteriaceae</taxon>
        <taxon>Flavobacterium</taxon>
    </lineage>
</organism>
<proteinExistence type="predicted"/>
<comment type="caution">
    <text evidence="1">The sequence shown here is derived from an EMBL/GenBank/DDBJ whole genome shotgun (WGS) entry which is preliminary data.</text>
</comment>